<organism evidence="1">
    <name type="scientific">Mycobacterium xenopi 4042</name>
    <dbReference type="NCBI Taxonomy" id="1299334"/>
    <lineage>
        <taxon>Bacteria</taxon>
        <taxon>Bacillati</taxon>
        <taxon>Actinomycetota</taxon>
        <taxon>Actinomycetes</taxon>
        <taxon>Mycobacteriales</taxon>
        <taxon>Mycobacteriaceae</taxon>
        <taxon>Mycobacterium</taxon>
    </lineage>
</organism>
<protein>
    <submittedName>
        <fullName evidence="1">Non-specific serine/threonine kinase domain protein</fullName>
        <ecNumber evidence="1">2.7.1.-</ecNumber>
    </submittedName>
</protein>
<evidence type="ECO:0000313" key="1">
    <source>
        <dbReference type="EMBL" id="EUA08660.1"/>
    </source>
</evidence>
<dbReference type="GO" id="GO:0016301">
    <property type="term" value="F:kinase activity"/>
    <property type="evidence" value="ECO:0007669"/>
    <property type="project" value="UniProtKB-KW"/>
</dbReference>
<dbReference type="AlphaFoldDB" id="X7YQI0"/>
<accession>X7YQI0</accession>
<comment type="caution">
    <text evidence="1">The sequence shown here is derived from an EMBL/GenBank/DDBJ whole genome shotgun (WGS) entry which is preliminary data.</text>
</comment>
<keyword evidence="1" id="KW-0808">Transferase</keyword>
<dbReference type="EC" id="2.7.1.-" evidence="1"/>
<name>X7YQI0_MYCXE</name>
<proteinExistence type="predicted"/>
<dbReference type="PATRIC" id="fig|1299334.3.peg.9207"/>
<dbReference type="EMBL" id="JAOB01000090">
    <property type="protein sequence ID" value="EUA08660.1"/>
    <property type="molecule type" value="Genomic_DNA"/>
</dbReference>
<keyword evidence="1" id="KW-0418">Kinase</keyword>
<sequence length="154" mass="16617">MTAVPTLDGTYRLDYDRDKRTSNGVPVRHTGIPASWWAFRSSCTTAGCAATGTQLDDGGHQLPGTSGPGSQTCCISSTDTGRPCPSRSGCSADHPAQQPCRLKPRLSCCRWPRNPTAHCAACRPKPCAAMNAMRKARCFAFPWSRPGSAMCRRR</sequence>
<reference evidence="1" key="1">
    <citation type="submission" date="2014-01" db="EMBL/GenBank/DDBJ databases">
        <authorList>
            <person name="Brown-Elliot B."/>
            <person name="Wallace R."/>
            <person name="Lenaerts A."/>
            <person name="Ordway D."/>
            <person name="DeGroote M.A."/>
            <person name="Parker T."/>
            <person name="Sizemore C."/>
            <person name="Tallon L.J."/>
            <person name="Sadzewicz L.K."/>
            <person name="Sengamalay N."/>
            <person name="Fraser C.M."/>
            <person name="Hine E."/>
            <person name="Shefchek K.A."/>
            <person name="Das S.P."/>
            <person name="Tettelin H."/>
        </authorList>
    </citation>
    <scope>NUCLEOTIDE SEQUENCE [LARGE SCALE GENOMIC DNA]</scope>
    <source>
        <strain evidence="1">4042</strain>
    </source>
</reference>
<gene>
    <name evidence="1" type="ORF">I553_9716</name>
</gene>